<dbReference type="Proteomes" id="UP000541352">
    <property type="component" value="Unassembled WGS sequence"/>
</dbReference>
<keyword evidence="1" id="KW-1133">Transmembrane helix</keyword>
<evidence type="ECO:0000256" key="1">
    <source>
        <dbReference type="SAM" id="Phobius"/>
    </source>
</evidence>
<keyword evidence="3" id="KW-1185">Reference proteome</keyword>
<evidence type="ECO:0000313" key="2">
    <source>
        <dbReference type="EMBL" id="MBB3837321.1"/>
    </source>
</evidence>
<sequence length="261" mass="29929">MAQQNYGLAAVLYEKQIFELTQSALSEDSLRQTYNQLLTRKIQAQKSERSFEDAWQTAQRFDLSEPDNSIAFRMRYETILCGYLAQHYNETYGLLQQTKFYTQDSLLSESLQVVEIFTLNELERWTESKAVFQQYTARKGLNINADELYKFLKKKPKNPDKAQLLSFLMPGLGQVYAGYPKEGIVSLGLQAIALGFGVYHVWHKYYFIGFFTGAGMFQTFYFGGGRRAAIMAETTNKKRKAANNQRIRTVVIGAETKKGSE</sequence>
<dbReference type="AlphaFoldDB" id="A0A7W5ZHL5"/>
<reference evidence="2 3" key="1">
    <citation type="submission" date="2020-08" db="EMBL/GenBank/DDBJ databases">
        <title>Genomic Encyclopedia of Type Strains, Phase IV (KMG-IV): sequencing the most valuable type-strain genomes for metagenomic binning, comparative biology and taxonomic classification.</title>
        <authorList>
            <person name="Goeker M."/>
        </authorList>
    </citation>
    <scope>NUCLEOTIDE SEQUENCE [LARGE SCALE GENOMIC DNA]</scope>
    <source>
        <strain evidence="2 3">DSM 17976</strain>
    </source>
</reference>
<feature type="transmembrane region" description="Helical" evidence="1">
    <location>
        <begin position="205"/>
        <end position="223"/>
    </location>
</feature>
<keyword evidence="1" id="KW-0472">Membrane</keyword>
<proteinExistence type="predicted"/>
<comment type="caution">
    <text evidence="2">The sequence shown here is derived from an EMBL/GenBank/DDBJ whole genome shotgun (WGS) entry which is preliminary data.</text>
</comment>
<evidence type="ECO:0000313" key="3">
    <source>
        <dbReference type="Proteomes" id="UP000541352"/>
    </source>
</evidence>
<dbReference type="EMBL" id="JACIBY010000002">
    <property type="protein sequence ID" value="MBB3837321.1"/>
    <property type="molecule type" value="Genomic_DNA"/>
</dbReference>
<keyword evidence="1" id="KW-0812">Transmembrane</keyword>
<organism evidence="2 3">
    <name type="scientific">Runella defluvii</name>
    <dbReference type="NCBI Taxonomy" id="370973"/>
    <lineage>
        <taxon>Bacteria</taxon>
        <taxon>Pseudomonadati</taxon>
        <taxon>Bacteroidota</taxon>
        <taxon>Cytophagia</taxon>
        <taxon>Cytophagales</taxon>
        <taxon>Spirosomataceae</taxon>
        <taxon>Runella</taxon>
    </lineage>
</organism>
<gene>
    <name evidence="2" type="ORF">FHS57_001315</name>
</gene>
<protein>
    <submittedName>
        <fullName evidence="2">TM2 domain-containing membrane protein YozV</fullName>
    </submittedName>
</protein>
<accession>A0A7W5ZHL5</accession>
<name>A0A7W5ZHL5_9BACT</name>